<evidence type="ECO:0000256" key="5">
    <source>
        <dbReference type="ARBA" id="ARBA00022840"/>
    </source>
</evidence>
<dbReference type="GO" id="GO:0006353">
    <property type="term" value="P:DNA-templated transcription termination"/>
    <property type="evidence" value="ECO:0007669"/>
    <property type="project" value="UniProtKB-UniRule"/>
</dbReference>
<feature type="binding site" evidence="9">
    <location>
        <position position="497"/>
    </location>
    <ligand>
        <name>ATP</name>
        <dbReference type="ChEBI" id="CHEBI:30616"/>
    </ligand>
</feature>
<evidence type="ECO:0000313" key="15">
    <source>
        <dbReference type="Proteomes" id="UP000460435"/>
    </source>
</evidence>
<comment type="caution">
    <text evidence="14">The sequence shown here is derived from an EMBL/GenBank/DDBJ whole genome shotgun (WGS) entry which is preliminary data.</text>
</comment>
<keyword evidence="15" id="KW-1185">Reference proteome</keyword>
<dbReference type="GO" id="GO:0004386">
    <property type="term" value="F:helicase activity"/>
    <property type="evidence" value="ECO:0007669"/>
    <property type="project" value="UniProtKB-UniRule"/>
</dbReference>
<dbReference type="InterPro" id="IPR012340">
    <property type="entry name" value="NA-bd_OB-fold"/>
</dbReference>
<feature type="compositionally biased region" description="Basic and acidic residues" evidence="12">
    <location>
        <begin position="140"/>
        <end position="150"/>
    </location>
</feature>
<dbReference type="InterPro" id="IPR000194">
    <property type="entry name" value="ATPase_F1/V1/A1_a/bsu_nucl-bd"/>
</dbReference>
<comment type="function">
    <text evidence="9">Facilitates transcription termination by a mechanism that involves Rho binding to the nascent RNA, activation of Rho's RNA-dependent ATPase activity, and release of the mRNA from the DNA template.</text>
</comment>
<organism evidence="14 15">
    <name type="scientific">Phytoactinopolyspora mesophila</name>
    <dbReference type="NCBI Taxonomy" id="2650750"/>
    <lineage>
        <taxon>Bacteria</taxon>
        <taxon>Bacillati</taxon>
        <taxon>Actinomycetota</taxon>
        <taxon>Actinomycetes</taxon>
        <taxon>Jiangellales</taxon>
        <taxon>Jiangellaceae</taxon>
        <taxon>Phytoactinopolyspora</taxon>
    </lineage>
</organism>
<keyword evidence="2 9" id="KW-0547">Nucleotide-binding</keyword>
<feature type="region of interest" description="Disordered" evidence="12">
    <location>
        <begin position="73"/>
        <end position="332"/>
    </location>
</feature>
<dbReference type="Gene3D" id="2.40.50.140">
    <property type="entry name" value="Nucleic acid-binding proteins"/>
    <property type="match status" value="1"/>
</dbReference>
<comment type="caution">
    <text evidence="9">Lacks conserved residue(s) required for the propagation of feature annotation.</text>
</comment>
<dbReference type="AlphaFoldDB" id="A0A7K3M8S8"/>
<keyword evidence="7 9" id="KW-0805">Transcription regulation</keyword>
<evidence type="ECO:0000259" key="13">
    <source>
        <dbReference type="PROSITE" id="PS51856"/>
    </source>
</evidence>
<name>A0A7K3M8S8_9ACTN</name>
<evidence type="ECO:0000256" key="11">
    <source>
        <dbReference type="PROSITE-ProRule" id="PRU01203"/>
    </source>
</evidence>
<evidence type="ECO:0000256" key="8">
    <source>
        <dbReference type="ARBA" id="ARBA00023163"/>
    </source>
</evidence>
<feature type="compositionally biased region" description="Basic and acidic residues" evidence="12">
    <location>
        <begin position="310"/>
        <end position="327"/>
    </location>
</feature>
<comment type="subunit">
    <text evidence="9">Homohexamer. The homohexamer assembles into an open ring structure.</text>
</comment>
<feature type="compositionally biased region" description="Low complexity" evidence="12">
    <location>
        <begin position="151"/>
        <end position="162"/>
    </location>
</feature>
<dbReference type="InterPro" id="IPR003593">
    <property type="entry name" value="AAA+_ATPase"/>
</dbReference>
<feature type="region of interest" description="Disordered" evidence="12">
    <location>
        <begin position="1"/>
        <end position="36"/>
    </location>
</feature>
<gene>
    <name evidence="9" type="primary">rho</name>
    <name evidence="14" type="ORF">F7O44_21825</name>
</gene>
<dbReference type="InterPro" id="IPR004665">
    <property type="entry name" value="Term_rho"/>
</dbReference>
<evidence type="ECO:0000256" key="3">
    <source>
        <dbReference type="ARBA" id="ARBA00022801"/>
    </source>
</evidence>
<dbReference type="Proteomes" id="UP000460435">
    <property type="component" value="Unassembled WGS sequence"/>
</dbReference>
<feature type="compositionally biased region" description="Low complexity" evidence="12">
    <location>
        <begin position="17"/>
        <end position="28"/>
    </location>
</feature>
<keyword evidence="3 9" id="KW-0378">Hydrolase</keyword>
<keyword evidence="8 9" id="KW-0804">Transcription</keyword>
<sequence>MTNTEIPGVSEALDSNTAPSTAGPGAPAKRQRNRAPGLEGMVLAELQQVAGQLGIKGSGRMRKAQLIDAIKATQSDVPASKSATNAPASQSSPSGETSADATEKPAAAEKPARRSSRRASRPQAAPEASAADTAATTSAPEREKNGERNTGDAAQDVGAQAASTQQEARKAEPAPGEQDGDRQDNRRRDNRRQDSRRDDRQDSRRQESRDGDRQENRRDDRQDSRRDDRQDSRRQESRDGDRQENRRDDRQDSRRDDRQDSRRDDRQDNRRQENRDGDRQENRRDDRRNDRQDDDDDQGGRGRRRRRDRGRSSRDRRSGGRDQRMDEPQIQEDDVLIPVAGIIDILDNYAFVRTSGYLPGPNDVYVSLALVRRHGLRKGDAVTGAVRQPREGEKQQKFNALVRVDTVNGADPEAAKQRPDFARLVPLYPQDRLRLETDAGNMSTRVIDLVAPIGKGQRGLIVSPPKAGKTLIMQALANAVTTNNPEAHLMVVLVDERPEEVTDFQRSVKGEVIASTFDRPAEDHTTVAELAIERAKRLVELGHDVVILLDGITRLGRAYNLAAPASGRILSGGVDSAALYPPKKFFGAARNIENGGSLTILATALIETGSKMDEVIFEEFKGTGNMEIRLRRDLADKRIYPAIDVDASSTRREEILVGKEELAVMWQLRRVLSALDSQQAVELMLDRLKKTKSNAEFLMTVQKTMPAPGGNGSKDED</sequence>
<reference evidence="14 15" key="1">
    <citation type="submission" date="2019-11" db="EMBL/GenBank/DDBJ databases">
        <authorList>
            <person name="Li X.-J."/>
            <person name="Feng X.-M."/>
        </authorList>
    </citation>
    <scope>NUCLEOTIDE SEQUENCE [LARGE SCALE GENOMIC DNA]</scope>
    <source>
        <strain evidence="14 15">XMNu-373</strain>
    </source>
</reference>
<dbReference type="Gene3D" id="3.40.50.300">
    <property type="entry name" value="P-loop containing nucleotide triphosphate hydrolases"/>
    <property type="match status" value="1"/>
</dbReference>
<evidence type="ECO:0000256" key="6">
    <source>
        <dbReference type="ARBA" id="ARBA00022884"/>
    </source>
</evidence>
<dbReference type="InterPro" id="IPR011112">
    <property type="entry name" value="Rho-like_N"/>
</dbReference>
<dbReference type="RefSeq" id="WP_162452405.1">
    <property type="nucleotide sequence ID" value="NZ_WLZY01000008.1"/>
</dbReference>
<dbReference type="GO" id="GO:0003723">
    <property type="term" value="F:RNA binding"/>
    <property type="evidence" value="ECO:0007669"/>
    <property type="project" value="UniProtKB-UniRule"/>
</dbReference>
<dbReference type="NCBIfam" id="TIGR00767">
    <property type="entry name" value="rho"/>
    <property type="match status" value="1"/>
</dbReference>
<dbReference type="CDD" id="cd01128">
    <property type="entry name" value="rho_factor_C"/>
    <property type="match status" value="1"/>
</dbReference>
<dbReference type="PROSITE" id="PS51856">
    <property type="entry name" value="RHO_RNA_BD"/>
    <property type="match status" value="1"/>
</dbReference>
<evidence type="ECO:0000256" key="10">
    <source>
        <dbReference type="NCBIfam" id="TIGR00767"/>
    </source>
</evidence>
<dbReference type="SMART" id="SM00959">
    <property type="entry name" value="Rho_N"/>
    <property type="match status" value="1"/>
</dbReference>
<dbReference type="InterPro" id="IPR027417">
    <property type="entry name" value="P-loop_NTPase"/>
</dbReference>
<keyword evidence="5 9" id="KW-0067">ATP-binding</keyword>
<evidence type="ECO:0000256" key="2">
    <source>
        <dbReference type="ARBA" id="ARBA00022741"/>
    </source>
</evidence>
<evidence type="ECO:0000256" key="12">
    <source>
        <dbReference type="SAM" id="MobiDB-lite"/>
    </source>
</evidence>
<dbReference type="SUPFAM" id="SSF52540">
    <property type="entry name" value="P-loop containing nucleoside triphosphate hydrolases"/>
    <property type="match status" value="1"/>
</dbReference>
<evidence type="ECO:0000313" key="14">
    <source>
        <dbReference type="EMBL" id="NDL59715.1"/>
    </source>
</evidence>
<comment type="similarity">
    <text evidence="9 11">Belongs to the Rho family.</text>
</comment>
<dbReference type="Pfam" id="PF07498">
    <property type="entry name" value="Rho_N"/>
    <property type="match status" value="1"/>
</dbReference>
<keyword evidence="6 9" id="KW-0694">RNA-binding</keyword>
<evidence type="ECO:0000256" key="7">
    <source>
        <dbReference type="ARBA" id="ARBA00023015"/>
    </source>
</evidence>
<feature type="binding site" evidence="9">
    <location>
        <begin position="454"/>
        <end position="459"/>
    </location>
    <ligand>
        <name>ATP</name>
        <dbReference type="ChEBI" id="CHEBI:30616"/>
    </ligand>
</feature>
<dbReference type="NCBIfam" id="NF006886">
    <property type="entry name" value="PRK09376.1"/>
    <property type="match status" value="1"/>
</dbReference>
<keyword evidence="4 9" id="KW-0347">Helicase</keyword>
<dbReference type="Pfam" id="PF07497">
    <property type="entry name" value="Rho_RNA_bind"/>
    <property type="match status" value="1"/>
</dbReference>
<dbReference type="InterPro" id="IPR011113">
    <property type="entry name" value="Rho_RNA-bd"/>
</dbReference>
<feature type="compositionally biased region" description="Basic and acidic residues" evidence="12">
    <location>
        <begin position="101"/>
        <end position="112"/>
    </location>
</feature>
<dbReference type="CDD" id="cd04459">
    <property type="entry name" value="Rho_CSD"/>
    <property type="match status" value="1"/>
</dbReference>
<feature type="compositionally biased region" description="Polar residues" evidence="12">
    <location>
        <begin position="73"/>
        <end position="96"/>
    </location>
</feature>
<dbReference type="GO" id="GO:0005524">
    <property type="term" value="F:ATP binding"/>
    <property type="evidence" value="ECO:0007669"/>
    <property type="project" value="UniProtKB-UniRule"/>
</dbReference>
<keyword evidence="1 9" id="KW-0806">Transcription termination</keyword>
<dbReference type="GO" id="GO:0016787">
    <property type="term" value="F:hydrolase activity"/>
    <property type="evidence" value="ECO:0007669"/>
    <property type="project" value="UniProtKB-KW"/>
</dbReference>
<proteinExistence type="inferred from homology"/>
<dbReference type="SUPFAM" id="SSF50249">
    <property type="entry name" value="Nucleic acid-binding proteins"/>
    <property type="match status" value="1"/>
</dbReference>
<dbReference type="GO" id="GO:0008186">
    <property type="term" value="F:ATP-dependent activity, acting on RNA"/>
    <property type="evidence" value="ECO:0007669"/>
    <property type="project" value="UniProtKB-UniRule"/>
</dbReference>
<evidence type="ECO:0000256" key="1">
    <source>
        <dbReference type="ARBA" id="ARBA00022472"/>
    </source>
</evidence>
<dbReference type="SMART" id="SM00357">
    <property type="entry name" value="CSP"/>
    <property type="match status" value="1"/>
</dbReference>
<dbReference type="InterPro" id="IPR041703">
    <property type="entry name" value="Rho_factor_ATP-bd"/>
</dbReference>
<dbReference type="SMART" id="SM00382">
    <property type="entry name" value="AAA"/>
    <property type="match status" value="1"/>
</dbReference>
<feature type="binding site" evidence="9">
    <location>
        <begin position="466"/>
        <end position="471"/>
    </location>
    <ligand>
        <name>ATP</name>
        <dbReference type="ChEBI" id="CHEBI:30616"/>
    </ligand>
</feature>
<dbReference type="HAMAP" id="MF_01884">
    <property type="entry name" value="Rho"/>
    <property type="match status" value="1"/>
</dbReference>
<dbReference type="EMBL" id="WLZY01000008">
    <property type="protein sequence ID" value="NDL59715.1"/>
    <property type="molecule type" value="Genomic_DNA"/>
</dbReference>
<feature type="compositionally biased region" description="Basic and acidic residues" evidence="12">
    <location>
        <begin position="179"/>
        <end position="291"/>
    </location>
</feature>
<dbReference type="PANTHER" id="PTHR46425">
    <property type="entry name" value="TRANSCRIPTION TERMINATION FACTOR RHO"/>
    <property type="match status" value="1"/>
</dbReference>
<protein>
    <recommendedName>
        <fullName evidence="9 10">Transcription termination factor Rho</fullName>
        <ecNumber evidence="9 10">3.6.4.-</ecNumber>
    </recommendedName>
    <alternativeName>
        <fullName evidence="9">ATP-dependent helicase Rho</fullName>
    </alternativeName>
</protein>
<dbReference type="InterPro" id="IPR011129">
    <property type="entry name" value="CSD"/>
</dbReference>
<accession>A0A7K3M8S8</accession>
<dbReference type="EC" id="3.6.4.-" evidence="9 10"/>
<evidence type="ECO:0000256" key="4">
    <source>
        <dbReference type="ARBA" id="ARBA00022806"/>
    </source>
</evidence>
<feature type="domain" description="Rho RNA-BD" evidence="13">
    <location>
        <begin position="336"/>
        <end position="411"/>
    </location>
</feature>
<feature type="compositionally biased region" description="Low complexity" evidence="12">
    <location>
        <begin position="121"/>
        <end position="139"/>
    </location>
</feature>
<evidence type="ECO:0000256" key="9">
    <source>
        <dbReference type="HAMAP-Rule" id="MF_01884"/>
    </source>
</evidence>
<dbReference type="PANTHER" id="PTHR46425:SF1">
    <property type="entry name" value="TRANSCRIPTION TERMINATION FACTOR RHO"/>
    <property type="match status" value="1"/>
</dbReference>
<dbReference type="Pfam" id="PF00006">
    <property type="entry name" value="ATP-synt_ab"/>
    <property type="match status" value="1"/>
</dbReference>